<keyword evidence="4 5" id="KW-0472">Membrane</keyword>
<evidence type="ECO:0000256" key="2">
    <source>
        <dbReference type="ARBA" id="ARBA00022692"/>
    </source>
</evidence>
<proteinExistence type="predicted"/>
<evidence type="ECO:0000256" key="1">
    <source>
        <dbReference type="ARBA" id="ARBA00004141"/>
    </source>
</evidence>
<feature type="domain" description="Methylamine utilisation protein MauE" evidence="6">
    <location>
        <begin position="24"/>
        <end position="155"/>
    </location>
</feature>
<feature type="transmembrane region" description="Helical" evidence="5">
    <location>
        <begin position="94"/>
        <end position="112"/>
    </location>
</feature>
<dbReference type="EMBL" id="CP011312">
    <property type="protein sequence ID" value="AKE40815.1"/>
    <property type="molecule type" value="Genomic_DNA"/>
</dbReference>
<protein>
    <submittedName>
        <fullName evidence="7">Methylamine utilization protein MauE</fullName>
    </submittedName>
</protein>
<evidence type="ECO:0000256" key="3">
    <source>
        <dbReference type="ARBA" id="ARBA00022989"/>
    </source>
</evidence>
<comment type="subcellular location">
    <subcellularLocation>
        <location evidence="1">Membrane</location>
        <topology evidence="1">Multi-pass membrane protein</topology>
    </subcellularLocation>
</comment>
<dbReference type="KEGG" id="cku:UL82_02995"/>
<evidence type="ECO:0000313" key="8">
    <source>
        <dbReference type="Proteomes" id="UP000033457"/>
    </source>
</evidence>
<feature type="transmembrane region" description="Helical" evidence="5">
    <location>
        <begin position="20"/>
        <end position="37"/>
    </location>
</feature>
<evidence type="ECO:0000313" key="7">
    <source>
        <dbReference type="EMBL" id="AKE40815.1"/>
    </source>
</evidence>
<dbReference type="HOGENOM" id="CLU_101331_0_2_11"/>
<dbReference type="AlphaFoldDB" id="A0A0F6QZM9"/>
<accession>A0A0F6QZM9</accession>
<keyword evidence="8" id="KW-1185">Reference proteome</keyword>
<evidence type="ECO:0000259" key="6">
    <source>
        <dbReference type="Pfam" id="PF07291"/>
    </source>
</evidence>
<dbReference type="GO" id="GO:0030416">
    <property type="term" value="P:methylamine metabolic process"/>
    <property type="evidence" value="ECO:0007669"/>
    <property type="project" value="InterPro"/>
</dbReference>
<dbReference type="Proteomes" id="UP000033457">
    <property type="component" value="Chromosome"/>
</dbReference>
<evidence type="ECO:0000256" key="5">
    <source>
        <dbReference type="SAM" id="Phobius"/>
    </source>
</evidence>
<gene>
    <name evidence="7" type="ORF">UL82_02995</name>
</gene>
<sequence>MTRINELPQRSGLRLDKTLILDGISFIARFYMAYIWLKAGFSKLGERLANQQSVEGYDIFSEKWAGYIAELIAPLEIAGGILLLVGIFLRFSGILSTIVLALFIVGITQAWARGLNIDCGCFGVENIDQAEVGMNYAKTIARDVLYIFLSMWTAYRPFKKWAIHA</sequence>
<dbReference type="STRING" id="35755.UL82_02995"/>
<feature type="transmembrane region" description="Helical" evidence="5">
    <location>
        <begin position="64"/>
        <end position="87"/>
    </location>
</feature>
<dbReference type="InterPro" id="IPR009908">
    <property type="entry name" value="Methylamine_util_MauE"/>
</dbReference>
<evidence type="ECO:0000256" key="4">
    <source>
        <dbReference type="ARBA" id="ARBA00023136"/>
    </source>
</evidence>
<reference evidence="7 8" key="1">
    <citation type="journal article" date="2015" name="Genome Announc.">
        <title>Complete Genome Sequence of Corynebacterium kutscheri DSM 20755, a Corynebacterial Type Strain with Remarkably Low G+C Content of Chromosomal DNA.</title>
        <authorList>
            <person name="Ruckert C."/>
            <person name="Albersmeier A."/>
            <person name="Winkler A."/>
            <person name="Tauch A."/>
        </authorList>
    </citation>
    <scope>NUCLEOTIDE SEQUENCE [LARGE SCALE GENOMIC DNA]</scope>
    <source>
        <strain evidence="7 8">DSM 20755</strain>
    </source>
</reference>
<name>A0A0F6QZM9_9CORY</name>
<keyword evidence="3 5" id="KW-1133">Transmembrane helix</keyword>
<organism evidence="7 8">
    <name type="scientific">Corynebacterium kutscheri</name>
    <dbReference type="NCBI Taxonomy" id="35755"/>
    <lineage>
        <taxon>Bacteria</taxon>
        <taxon>Bacillati</taxon>
        <taxon>Actinomycetota</taxon>
        <taxon>Actinomycetes</taxon>
        <taxon>Mycobacteriales</taxon>
        <taxon>Corynebacteriaceae</taxon>
        <taxon>Corynebacterium</taxon>
    </lineage>
</organism>
<dbReference type="GO" id="GO:0016020">
    <property type="term" value="C:membrane"/>
    <property type="evidence" value="ECO:0007669"/>
    <property type="project" value="UniProtKB-SubCell"/>
</dbReference>
<keyword evidence="2 5" id="KW-0812">Transmembrane</keyword>
<dbReference type="Pfam" id="PF07291">
    <property type="entry name" value="MauE"/>
    <property type="match status" value="1"/>
</dbReference>